<feature type="non-terminal residue" evidence="1">
    <location>
        <position position="144"/>
    </location>
</feature>
<name>A0AAV2IDZ8_LYMST</name>
<evidence type="ECO:0000313" key="2">
    <source>
        <dbReference type="Proteomes" id="UP001497497"/>
    </source>
</evidence>
<organism evidence="1 2">
    <name type="scientific">Lymnaea stagnalis</name>
    <name type="common">Great pond snail</name>
    <name type="synonym">Helix stagnalis</name>
    <dbReference type="NCBI Taxonomy" id="6523"/>
    <lineage>
        <taxon>Eukaryota</taxon>
        <taxon>Metazoa</taxon>
        <taxon>Spiralia</taxon>
        <taxon>Lophotrochozoa</taxon>
        <taxon>Mollusca</taxon>
        <taxon>Gastropoda</taxon>
        <taxon>Heterobranchia</taxon>
        <taxon>Euthyneura</taxon>
        <taxon>Panpulmonata</taxon>
        <taxon>Hygrophila</taxon>
        <taxon>Lymnaeoidea</taxon>
        <taxon>Lymnaeidae</taxon>
        <taxon>Lymnaea</taxon>
    </lineage>
</organism>
<reference evidence="1 2" key="1">
    <citation type="submission" date="2024-04" db="EMBL/GenBank/DDBJ databases">
        <authorList>
            <consortium name="Genoscope - CEA"/>
            <person name="William W."/>
        </authorList>
    </citation>
    <scope>NUCLEOTIDE SEQUENCE [LARGE SCALE GENOMIC DNA]</scope>
</reference>
<proteinExistence type="predicted"/>
<evidence type="ECO:0008006" key="3">
    <source>
        <dbReference type="Google" id="ProtNLM"/>
    </source>
</evidence>
<keyword evidence="2" id="KW-1185">Reference proteome</keyword>
<comment type="caution">
    <text evidence="1">The sequence shown here is derived from an EMBL/GenBank/DDBJ whole genome shotgun (WGS) entry which is preliminary data.</text>
</comment>
<sequence length="144" mass="16565">WLNIFIRNISVYDYGHVAIALPYSSAQVLTFKLWISSEGPRNVSFGYARNEKPNDWNLFCKAYDYPKMISIGKKSLSNLTLEVSRNTKLNSSLTLKASPRSFKCDDIGTYQCNVTNFQNKTKSYELHVFLENCTGIMKLCDWQP</sequence>
<evidence type="ECO:0000313" key="1">
    <source>
        <dbReference type="EMBL" id="CAL1545085.1"/>
    </source>
</evidence>
<dbReference type="AlphaFoldDB" id="A0AAV2IDZ8"/>
<feature type="non-terminal residue" evidence="1">
    <location>
        <position position="1"/>
    </location>
</feature>
<dbReference type="CDD" id="cd00096">
    <property type="entry name" value="Ig"/>
    <property type="match status" value="1"/>
</dbReference>
<gene>
    <name evidence="1" type="ORF">GSLYS_00018568001</name>
</gene>
<accession>A0AAV2IDZ8</accession>
<dbReference type="EMBL" id="CAXITT010000674">
    <property type="protein sequence ID" value="CAL1545085.1"/>
    <property type="molecule type" value="Genomic_DNA"/>
</dbReference>
<dbReference type="Proteomes" id="UP001497497">
    <property type="component" value="Unassembled WGS sequence"/>
</dbReference>
<protein>
    <recommendedName>
        <fullName evidence="3">Ig-like domain-containing protein</fullName>
    </recommendedName>
</protein>